<dbReference type="InterPro" id="IPR011635">
    <property type="entry name" value="CARDB"/>
</dbReference>
<dbReference type="InterPro" id="IPR016195">
    <property type="entry name" value="Pol/histidinol_Pase-like"/>
</dbReference>
<evidence type="ECO:0000313" key="6">
    <source>
        <dbReference type="EMBL" id="TZE82555.1"/>
    </source>
</evidence>
<evidence type="ECO:0000256" key="1">
    <source>
        <dbReference type="ARBA" id="ARBA00022737"/>
    </source>
</evidence>
<evidence type="ECO:0000259" key="4">
    <source>
        <dbReference type="PROSITE" id="PS51272"/>
    </source>
</evidence>
<dbReference type="SUPFAM" id="SSF52317">
    <property type="entry name" value="Class I glutamine amidotransferase-like"/>
    <property type="match status" value="1"/>
</dbReference>
<dbReference type="Pfam" id="PF23355">
    <property type="entry name" value="IFT52_GIFT"/>
    <property type="match status" value="1"/>
</dbReference>
<dbReference type="RefSeq" id="WP_149544794.1">
    <property type="nucleotide sequence ID" value="NZ_VTPS01000005.1"/>
</dbReference>
<dbReference type="InterPro" id="IPR055458">
    <property type="entry name" value="IFT52_GIFT"/>
</dbReference>
<dbReference type="Pfam" id="PF02368">
    <property type="entry name" value="Big_2"/>
    <property type="match status" value="1"/>
</dbReference>
<dbReference type="Pfam" id="PF00932">
    <property type="entry name" value="LTD"/>
    <property type="match status" value="1"/>
</dbReference>
<keyword evidence="1" id="KW-0677">Repeat</keyword>
<feature type="region of interest" description="Disordered" evidence="2">
    <location>
        <begin position="160"/>
        <end position="258"/>
    </location>
</feature>
<feature type="domain" description="LTD" evidence="5">
    <location>
        <begin position="32"/>
        <end position="163"/>
    </location>
</feature>
<comment type="caution">
    <text evidence="6">The sequence shown here is derived from an EMBL/GenBank/DDBJ whole genome shotgun (WGS) entry which is preliminary data.</text>
</comment>
<proteinExistence type="predicted"/>
<dbReference type="SUPFAM" id="SSF89550">
    <property type="entry name" value="PHP domain-like"/>
    <property type="match status" value="1"/>
</dbReference>
<protein>
    <submittedName>
        <fullName evidence="6">Uncharacterized protein</fullName>
    </submittedName>
</protein>
<feature type="domain" description="SLH" evidence="4">
    <location>
        <begin position="2033"/>
        <end position="2092"/>
    </location>
</feature>
<accession>A0A5D8QD84</accession>
<dbReference type="PROSITE" id="PS51272">
    <property type="entry name" value="SLH"/>
    <property type="match status" value="3"/>
</dbReference>
<feature type="compositionally biased region" description="Low complexity" evidence="2">
    <location>
        <begin position="169"/>
        <end position="181"/>
    </location>
</feature>
<dbReference type="Pfam" id="PF07705">
    <property type="entry name" value="CARDB"/>
    <property type="match status" value="1"/>
</dbReference>
<reference evidence="6 7" key="1">
    <citation type="submission" date="2019-08" db="EMBL/GenBank/DDBJ databases">
        <title>Calorimonas adulescens gen. nov., sp. nov., an anaerobic thermophilic bacterium from Sakhalin hot spring.</title>
        <authorList>
            <person name="Khomyakova M.A."/>
            <person name="Merkel A.Y."/>
            <person name="Novikov A."/>
            <person name="Bonch-Osmolovskaya E.A."/>
            <person name="Slobodkin A.I."/>
        </authorList>
    </citation>
    <scope>NUCLEOTIDE SEQUENCE [LARGE SCALE GENOMIC DNA]</scope>
    <source>
        <strain evidence="6 7">A05MB</strain>
    </source>
</reference>
<feature type="domain" description="SLH" evidence="4">
    <location>
        <begin position="1908"/>
        <end position="1967"/>
    </location>
</feature>
<dbReference type="InterPro" id="IPR003343">
    <property type="entry name" value="Big_2"/>
</dbReference>
<dbReference type="Gene3D" id="3.20.20.140">
    <property type="entry name" value="Metal-dependent hydrolases"/>
    <property type="match status" value="1"/>
</dbReference>
<dbReference type="EMBL" id="VTPS01000005">
    <property type="protein sequence ID" value="TZE82555.1"/>
    <property type="molecule type" value="Genomic_DNA"/>
</dbReference>
<dbReference type="InterPro" id="IPR001119">
    <property type="entry name" value="SLH_dom"/>
</dbReference>
<dbReference type="InterPro" id="IPR008964">
    <property type="entry name" value="Invasin/intimin_cell_adhesion"/>
</dbReference>
<dbReference type="NCBIfam" id="NF038032">
    <property type="entry name" value="CehA_McbA_metalo"/>
    <property type="match status" value="1"/>
</dbReference>
<dbReference type="SUPFAM" id="SSF49373">
    <property type="entry name" value="Invasin/intimin cell-adhesion fragments"/>
    <property type="match status" value="1"/>
</dbReference>
<evidence type="ECO:0000313" key="7">
    <source>
        <dbReference type="Proteomes" id="UP000322976"/>
    </source>
</evidence>
<dbReference type="InterPro" id="IPR051465">
    <property type="entry name" value="Cell_Envelope_Struct_Comp"/>
</dbReference>
<evidence type="ECO:0000256" key="2">
    <source>
        <dbReference type="SAM" id="MobiDB-lite"/>
    </source>
</evidence>
<keyword evidence="7" id="KW-1185">Reference proteome</keyword>
<dbReference type="InterPro" id="IPR001322">
    <property type="entry name" value="Lamin_tail_dom"/>
</dbReference>
<dbReference type="SMART" id="SM00635">
    <property type="entry name" value="BID_2"/>
    <property type="match status" value="1"/>
</dbReference>
<dbReference type="InterPro" id="IPR036415">
    <property type="entry name" value="Lamin_tail_dom_sf"/>
</dbReference>
<feature type="chain" id="PRO_5022934110" evidence="3">
    <location>
        <begin position="33"/>
        <end position="2092"/>
    </location>
</feature>
<dbReference type="SUPFAM" id="SSF74853">
    <property type="entry name" value="Lamin A/C globular tail domain"/>
    <property type="match status" value="1"/>
</dbReference>
<evidence type="ECO:0000256" key="3">
    <source>
        <dbReference type="SAM" id="SignalP"/>
    </source>
</evidence>
<dbReference type="Gene3D" id="2.60.40.10">
    <property type="entry name" value="Immunoglobulins"/>
    <property type="match status" value="2"/>
</dbReference>
<dbReference type="Gene3D" id="2.60.40.1260">
    <property type="entry name" value="Lamin Tail domain"/>
    <property type="match status" value="1"/>
</dbReference>
<dbReference type="Gene3D" id="2.60.40.1080">
    <property type="match status" value="1"/>
</dbReference>
<dbReference type="InterPro" id="IPR013783">
    <property type="entry name" value="Ig-like_fold"/>
</dbReference>
<dbReference type="Pfam" id="PF00395">
    <property type="entry name" value="SLH"/>
    <property type="match status" value="3"/>
</dbReference>
<dbReference type="PANTHER" id="PTHR43308">
    <property type="entry name" value="OUTER MEMBRANE PROTEIN ALPHA-RELATED"/>
    <property type="match status" value="1"/>
</dbReference>
<keyword evidence="3" id="KW-0732">Signal</keyword>
<gene>
    <name evidence="6" type="ORF">FWJ32_04560</name>
</gene>
<evidence type="ECO:0000259" key="5">
    <source>
        <dbReference type="PROSITE" id="PS51841"/>
    </source>
</evidence>
<dbReference type="InterPro" id="IPR029062">
    <property type="entry name" value="Class_I_gatase-like"/>
</dbReference>
<name>A0A5D8QD84_9THEO</name>
<dbReference type="Gene3D" id="3.40.50.880">
    <property type="match status" value="1"/>
</dbReference>
<sequence>MFIRLNRSNRFYASLILILAMLFSMMPFNLFASNNVQAAAADHVVISEVYGGGGISEVPYRNDFIELYNPTGEDVSLDGWSVQYASATGTSWNVTVLSGTIASHGYYLVQESGGSAGDALPTPDAAGSINMSGTKGKVALVKNTQPITGKSDEDVVDFVGYGGANDYEGSGPTSSPSNTTSVQRRANDGSDPTADGKNNGNGWDTEDNKADFVTGAPEPQNSQSPKEPSEGPNPPSNNRPSIENINFTPEKPEPNSNISIFADISDIDSDDTVEAWVYYKNDSAQEFSTVSMAVYNGTTYTAGFTVGSITSSFKIVASDGKDTTESSLINVPINRGTISILEAKSLPDNTDNVTVEGIITAKFGTSNAYIQDDTSGVLIYGANSSFDLGYRLRVTGKMTTYNGERELSFSGNGVEILQQGVQLPTPHVITLDQVKDTKIQGTLVEVQNVKVDSISGTNFYVTDSRGENRVQIYNQPKFTLPDFIAVGNYVTVYGIPAIYKDTYEIKIRVPGDLAIGAPPEDTTPPVITHTPVTEGEAGTDITINAVITDDLNIPTAKLYYRVKDSQDFTSIDMTATGTNYTAIIPGEVITTSGIEYYIEASDGKNTARKPETGAYSINITADTTGPSISNILPVEDSVIFSARPIISATVTDPSGIDESSIVFTLDENDIKPDATFKNGNLKYEPESDLNMGKHTVSLSVKDLRGNESSITWEFTIMEEGALQHFVGTTHNHTEISHDARGNPEDALKAAIAHNYDWFTFSEHSHDIDPSLRPNDSVNAPGSSTLFERKGGNDWQLEKQLSSEYTNNPEIKSGNFVVFPSFEMTSTTWGHSNVLGTENFIDRIQEGGAYQDLQKFYAWVLTHPEAVAQFNHPGMPEGSFGGFVPYQPDVDKLFSIMEVGNGSGEYSYVNTDYIYYKALDIGWHVAPTFGEDNHDATWGQTPRRTVVLADRLTPDSLLDAMKNMRVYMVEDPNLRLEVTANGYPMGSELPSDGKINFKVKVWDDVQEDDSYDWVKKTNFKTNDEIKNIELITNTGKTIESIDPAGTSYEGEFTIDSTGHNWYVIKVTQEDGQRAYSAPFWTPEVPVDLKMVGLGTSPEQCIVDTEVTLSAGLSNLGVETINNIEVAFYKNSVSDENLIGTVTVPSISPKGNATATLKYTPDVAGSITIIAKILNAPSGDNDSDNQASVVLKVNEPLGITVMIDMGHNNDYANGNLTELQDQLRQAGFTVVQNTSKFTVDSLNNIDVLIMTQPIGSVNYLTNEEMQYVSDFVKNGGGLFYTGKGSNNNDPTVSNPLLDNIGANIHINFDDIYENDSSRQYQGDKSPWAVLIQNFPREDNEINMCVDRVQNLRYFSGASLVDRNNQELTNDDGVTILAYANPTSYQTDQVGYTSDTTYKYSDPSKMPILAVQEIGNGRIAVTGRGFFSNYEYGSGSDNELLTLNLLNWLAKNDITLTPIGDFRNKPEGTYGVVRGVVTSGAGVFFDAFYLQDETGGIMAFNEVPENAELEPGDIVRVYGRRTVFENNDELTFDKYNVDVIKVGHTDPLLPKEIKTGDASKPENQGKLIKTSGYLKQWYNDTSFYIDDGSGQALVFVDGYIINQSGPLPELKVGDYLTAVGFPSGFSGGQRIRVRDTREITISAPTTVPVTGVTLDKETLDLKVGETYKLIATVEPENATDKRVTWSSSNGAVATVGEDGTVTAVSEGTATITVTTVDGDKTDSCIVTITHTSSGGGKNRDRGNDNDHNTPIADIVDSSVSISTGNEVNINLRDIMNINNDTLSIKGENVDIELPLDELKNMDEFAILHVKVSSQPLKEAEIKEDLKGYKAASDVYDINLEVVNNNESSKVNFNNHPVTVKIRYNGSGANRDLLGVYYIDDAGKFVYIGGKVVDEDSIIFKTTHFSKYVVMEYDKTFADTVNHWAQNDIKIMAARHIAMGIDEANFAPDRSITRAQFASLLVRTLKLDDDSTQARFEDVSSNAWYYSDISAAYKAGIITGIDDKHFMPNKNITREEMALMIFRAYKYATGKQLEKALAEFNDKDKISAWALEAVNNVYNLGIVNGLPQNMFGPDQIATRAQAVTMLKRLMEVADIY</sequence>
<feature type="signal peptide" evidence="3">
    <location>
        <begin position="1"/>
        <end position="32"/>
    </location>
</feature>
<feature type="domain" description="SLH" evidence="4">
    <location>
        <begin position="1968"/>
        <end position="2031"/>
    </location>
</feature>
<organism evidence="6 7">
    <name type="scientific">Calorimonas adulescens</name>
    <dbReference type="NCBI Taxonomy" id="2606906"/>
    <lineage>
        <taxon>Bacteria</taxon>
        <taxon>Bacillati</taxon>
        <taxon>Bacillota</taxon>
        <taxon>Clostridia</taxon>
        <taxon>Thermoanaerobacterales</taxon>
        <taxon>Thermoanaerobacteraceae</taxon>
        <taxon>Calorimonas</taxon>
    </lineage>
</organism>
<dbReference type="Proteomes" id="UP000322976">
    <property type="component" value="Unassembled WGS sequence"/>
</dbReference>
<dbReference type="PANTHER" id="PTHR43308:SF5">
    <property type="entry name" value="S-LAYER PROTEIN _ PEPTIDOGLYCAN ENDO-BETA-N-ACETYLGLUCOSAMINIDASE"/>
    <property type="match status" value="1"/>
</dbReference>
<dbReference type="PROSITE" id="PS51841">
    <property type="entry name" value="LTD"/>
    <property type="match status" value="1"/>
</dbReference>